<organism evidence="4 5">
    <name type="scientific">Micromonospora saelicesensis</name>
    <dbReference type="NCBI Taxonomy" id="285676"/>
    <lineage>
        <taxon>Bacteria</taxon>
        <taxon>Bacillati</taxon>
        <taxon>Actinomycetota</taxon>
        <taxon>Actinomycetes</taxon>
        <taxon>Micromonosporales</taxon>
        <taxon>Micromonosporaceae</taxon>
        <taxon>Micromonospora</taxon>
    </lineage>
</organism>
<dbReference type="Pfam" id="PF08327">
    <property type="entry name" value="AHSA1"/>
    <property type="match status" value="1"/>
</dbReference>
<evidence type="ECO:0000313" key="3">
    <source>
        <dbReference type="EMBL" id="RAO06328.1"/>
    </source>
</evidence>
<evidence type="ECO:0000256" key="1">
    <source>
        <dbReference type="ARBA" id="ARBA00006817"/>
    </source>
</evidence>
<accession>A0A1C4UZC2</accession>
<dbReference type="CDD" id="cd08891">
    <property type="entry name" value="SRPBCC_CalC"/>
    <property type="match status" value="1"/>
</dbReference>
<gene>
    <name evidence="4" type="ORF">GA0070561_1513</name>
    <name evidence="3" type="ORF">GAR05_00023</name>
</gene>
<dbReference type="EMBL" id="PXXW01000001">
    <property type="protein sequence ID" value="RAO06328.1"/>
    <property type="molecule type" value="Genomic_DNA"/>
</dbReference>
<reference evidence="3 6" key="2">
    <citation type="submission" date="2018-03" db="EMBL/GenBank/DDBJ databases">
        <title>Genomic framework for the identification of Micromonospora saelicesensis and Micromonospora noduli.</title>
        <authorList>
            <person name="Riesco R."/>
            <person name="Trujillo M.E."/>
        </authorList>
    </citation>
    <scope>NUCLEOTIDE SEQUENCE [LARGE SCALE GENOMIC DNA]</scope>
    <source>
        <strain evidence="3 6">GAR05</strain>
    </source>
</reference>
<comment type="similarity">
    <text evidence="1">Belongs to the AHA1 family.</text>
</comment>
<protein>
    <submittedName>
        <fullName evidence="4">Uncharacterized conserved protein YndB, AHSA1/START domain</fullName>
    </submittedName>
</protein>
<sequence length="175" mass="19782">MGQELTDPADIRQDAGQFSLRCSLLVPGSAEHAFTVFTDELTDWWVTEYTWSGPDALAELGMEPRAGGMLYEIGPYGFRADWGRVLTWDPPRRLVFVWQIGPDRAPVPDPARASEVEVLFHAEGPERTRVDLEHRHFDRHGEAAEGYRKALTAGWHELLTRYVATVSRHRPSTPA</sequence>
<dbReference type="InterPro" id="IPR023393">
    <property type="entry name" value="START-like_dom_sf"/>
</dbReference>
<name>A0A1C4UZC2_9ACTN</name>
<dbReference type="SUPFAM" id="SSF55961">
    <property type="entry name" value="Bet v1-like"/>
    <property type="match status" value="1"/>
</dbReference>
<reference evidence="4 5" key="1">
    <citation type="submission" date="2016-06" db="EMBL/GenBank/DDBJ databases">
        <authorList>
            <person name="Kjaerup R.B."/>
            <person name="Dalgaard T.S."/>
            <person name="Juul-Madsen H.R."/>
        </authorList>
    </citation>
    <scope>NUCLEOTIDE SEQUENCE [LARGE SCALE GENOMIC DNA]</scope>
    <source>
        <strain evidence="4 5">DSM 44871</strain>
    </source>
</reference>
<dbReference type="AlphaFoldDB" id="A0A1C4UZC2"/>
<dbReference type="Proteomes" id="UP000249334">
    <property type="component" value="Unassembled WGS sequence"/>
</dbReference>
<evidence type="ECO:0000313" key="4">
    <source>
        <dbReference type="EMBL" id="SCE77094.1"/>
    </source>
</evidence>
<dbReference type="Proteomes" id="UP000198864">
    <property type="component" value="Unassembled WGS sequence"/>
</dbReference>
<evidence type="ECO:0000259" key="2">
    <source>
        <dbReference type="Pfam" id="PF08327"/>
    </source>
</evidence>
<dbReference type="InterPro" id="IPR013538">
    <property type="entry name" value="ASHA1/2-like_C"/>
</dbReference>
<dbReference type="EMBL" id="FMCR01000001">
    <property type="protein sequence ID" value="SCE77094.1"/>
    <property type="molecule type" value="Genomic_DNA"/>
</dbReference>
<keyword evidence="6" id="KW-1185">Reference proteome</keyword>
<feature type="domain" description="Activator of Hsp90 ATPase homologue 1/2-like C-terminal" evidence="2">
    <location>
        <begin position="29"/>
        <end position="161"/>
    </location>
</feature>
<evidence type="ECO:0000313" key="5">
    <source>
        <dbReference type="Proteomes" id="UP000198864"/>
    </source>
</evidence>
<dbReference type="STRING" id="285676.GA0070561_1513"/>
<dbReference type="Gene3D" id="3.30.530.20">
    <property type="match status" value="1"/>
</dbReference>
<dbReference type="RefSeq" id="WP_091396004.1">
    <property type="nucleotide sequence ID" value="NZ_FMCR01000001.1"/>
</dbReference>
<evidence type="ECO:0000313" key="6">
    <source>
        <dbReference type="Proteomes" id="UP000249334"/>
    </source>
</evidence>
<proteinExistence type="inferred from homology"/>